<reference evidence="2 3" key="1">
    <citation type="submission" date="2020-12" db="EMBL/GenBank/DDBJ databases">
        <title>Draft genome sequence of the commensal strain Corynebacterium tuberculostearicum MFP09/CIP 102622 isolated from human skin.</title>
        <authorList>
            <person name="Boukerb A.M."/>
            <person name="Janvier X."/>
            <person name="Feuilloley M.G.J."/>
            <person name="Groboillot A."/>
        </authorList>
    </citation>
    <scope>NUCLEOTIDE SEQUENCE [LARGE SCALE GENOMIC DNA]</scope>
    <source>
        <strain evidence="2 3">CIP 102622</strain>
    </source>
</reference>
<keyword evidence="3" id="KW-1185">Reference proteome</keyword>
<evidence type="ECO:0000256" key="1">
    <source>
        <dbReference type="SAM" id="Phobius"/>
    </source>
</evidence>
<organism evidence="2 3">
    <name type="scientific">Corynebacterium tuberculostearicum</name>
    <dbReference type="NCBI Taxonomy" id="38304"/>
    <lineage>
        <taxon>Bacteria</taxon>
        <taxon>Bacillati</taxon>
        <taxon>Actinomycetota</taxon>
        <taxon>Actinomycetes</taxon>
        <taxon>Mycobacteriales</taxon>
        <taxon>Corynebacteriaceae</taxon>
        <taxon>Corynebacterium</taxon>
    </lineage>
</organism>
<keyword evidence="1" id="KW-0472">Membrane</keyword>
<protein>
    <submittedName>
        <fullName evidence="2">Uncharacterized protein</fullName>
    </submittedName>
</protein>
<feature type="transmembrane region" description="Helical" evidence="1">
    <location>
        <begin position="84"/>
        <end position="106"/>
    </location>
</feature>
<dbReference type="EMBL" id="JAEHFL010000002">
    <property type="protein sequence ID" value="MBK3427381.1"/>
    <property type="molecule type" value="Genomic_DNA"/>
</dbReference>
<feature type="transmembrane region" description="Helical" evidence="1">
    <location>
        <begin position="6"/>
        <end position="26"/>
    </location>
</feature>
<dbReference type="RefSeq" id="WP_179386802.1">
    <property type="nucleotide sequence ID" value="NZ_CP068156.1"/>
</dbReference>
<dbReference type="Proteomes" id="UP000603369">
    <property type="component" value="Unassembled WGS sequence"/>
</dbReference>
<keyword evidence="1" id="KW-0812">Transmembrane</keyword>
<feature type="transmembrane region" description="Helical" evidence="1">
    <location>
        <begin position="53"/>
        <end position="72"/>
    </location>
</feature>
<gene>
    <name evidence="2" type="ORF">JDP02_02495</name>
</gene>
<evidence type="ECO:0000313" key="2">
    <source>
        <dbReference type="EMBL" id="MBK3427381.1"/>
    </source>
</evidence>
<evidence type="ECO:0000313" key="3">
    <source>
        <dbReference type="Proteomes" id="UP000603369"/>
    </source>
</evidence>
<proteinExistence type="predicted"/>
<name>A0A7Y9ZW34_9CORY</name>
<sequence length="141" mass="16120">MDTDIPYLLFCAGSVLVMVLYWTYYIKCERKEPRSEEWYDSGGVDGGAKDGPLFLYPYGSLFFGVSGIGGLVDSLNPPEFVYTVLTFLLMAALILCFIAVTGVFGVPLPWPFVPRWVVDIRKAKRARRRARRQARKRERQE</sequence>
<comment type="caution">
    <text evidence="2">The sequence shown here is derived from an EMBL/GenBank/DDBJ whole genome shotgun (WGS) entry which is preliminary data.</text>
</comment>
<dbReference type="GeneID" id="78320527"/>
<dbReference type="AlphaFoldDB" id="A0A7Y9ZW34"/>
<keyword evidence="1" id="KW-1133">Transmembrane helix</keyword>
<accession>A0A7Y9ZW34</accession>